<sequence length="616" mass="70560">MMARLYILALLLLAPLFVKAQDKPFNYREFEGKVKKHINSKPDSVKILVQQALKRKDLNDTIRGSLYNIYAIYYNTLGKEDSAITNFKKAIVLFKGYPRLAMRPLMNISTAYRSKGQFDDSFKYLGQALDIARANKNKLFEGMIYGNYASNYNVMKEYDKSVEYCLKSIELLKKENEPLQLITAQQKLANNYMQMYNFEFAADMYRDCMAGYKKLGDKNNYYNTLINYAECLKYLDRHDQALKALDEAIAGLKKMKNVLNLAIAYTKVGNISATKKQYKRAVDNYARGYGILEESNSVYVAIIAAESAELFNKLGRYNESIKIAERTKKLSVYPNTPAEDRNRLDIAVAAAHAKTDNDAAAIIGLQKAIATKDSLNRVTNEDHAREVQAKFQAEVQREKNLSLEANNKVLEQDARDRNTKITIYISAALAIVILILLFMRSIILKTRLQKQQLSTAGADITLLQERHRHEQQLSDAQRDMIDEKQRELTSTALRMASFQNSINDIIEKAEATVTGSVAEVKKELKMLVKQQDYWKQFETRFNSLHPDFGTNLQHRFTKLTKNDVEFCSLLKLNLSNKEIASLLQISHESAITKKYRIKKKMEISSDEEFDHLLAAI</sequence>
<evidence type="ECO:0000256" key="2">
    <source>
        <dbReference type="ARBA" id="ARBA00022490"/>
    </source>
</evidence>
<dbReference type="InterPro" id="IPR051476">
    <property type="entry name" value="Bac_ResReg_Asp_Phosphatase"/>
</dbReference>
<dbReference type="SUPFAM" id="SSF48452">
    <property type="entry name" value="TPR-like"/>
    <property type="match status" value="2"/>
</dbReference>
<dbReference type="GO" id="GO:0005737">
    <property type="term" value="C:cytoplasm"/>
    <property type="evidence" value="ECO:0007669"/>
    <property type="project" value="UniProtKB-SubCell"/>
</dbReference>
<evidence type="ECO:0000313" key="8">
    <source>
        <dbReference type="EMBL" id="KOS07299.1"/>
    </source>
</evidence>
<keyword evidence="4" id="KW-0802">TPR repeat</keyword>
<comment type="similarity">
    <text evidence="5">Belongs to the Rap family.</text>
</comment>
<keyword evidence="6" id="KW-0812">Transmembrane</keyword>
<evidence type="ECO:0000256" key="5">
    <source>
        <dbReference type="ARBA" id="ARBA00038253"/>
    </source>
</evidence>
<dbReference type="EMBL" id="LIYD01000005">
    <property type="protein sequence ID" value="KOS07299.1"/>
    <property type="molecule type" value="Genomic_DNA"/>
</dbReference>
<evidence type="ECO:0000256" key="4">
    <source>
        <dbReference type="ARBA" id="ARBA00022803"/>
    </source>
</evidence>
<dbReference type="PATRIC" id="fig|1202724.3.peg.3237"/>
<keyword evidence="3" id="KW-0677">Repeat</keyword>
<dbReference type="PANTHER" id="PTHR46630">
    <property type="entry name" value="TETRATRICOPEPTIDE REPEAT PROTEIN 29"/>
    <property type="match status" value="1"/>
</dbReference>
<keyword evidence="7" id="KW-0732">Signal</keyword>
<dbReference type="Pfam" id="PF13374">
    <property type="entry name" value="TPR_10"/>
    <property type="match status" value="1"/>
</dbReference>
<comment type="subcellular location">
    <subcellularLocation>
        <location evidence="1">Cytoplasm</location>
    </subcellularLocation>
</comment>
<comment type="caution">
    <text evidence="8">The sequence shown here is derived from an EMBL/GenBank/DDBJ whole genome shotgun (WGS) entry which is preliminary data.</text>
</comment>
<reference evidence="8 9" key="1">
    <citation type="submission" date="2015-08" db="EMBL/GenBank/DDBJ databases">
        <title>Whole genome sequence of Flavobacterium akiainvivens IK-1T, from decaying Wikstroemia oahuensis, an endemic Hawaiian shrub.</title>
        <authorList>
            <person name="Wan X."/>
            <person name="Hou S."/>
            <person name="Saito J."/>
            <person name="Donachie S."/>
        </authorList>
    </citation>
    <scope>NUCLEOTIDE SEQUENCE [LARGE SCALE GENOMIC DNA]</scope>
    <source>
        <strain evidence="8 9">IK-1</strain>
    </source>
</reference>
<evidence type="ECO:0000313" key="9">
    <source>
        <dbReference type="Proteomes" id="UP000037755"/>
    </source>
</evidence>
<protein>
    <submittedName>
        <fullName evidence="8">Uncharacterized protein</fullName>
    </submittedName>
</protein>
<dbReference type="STRING" id="1202724.AM493_15580"/>
<keyword evidence="6" id="KW-1133">Transmembrane helix</keyword>
<dbReference type="Gene3D" id="1.10.10.10">
    <property type="entry name" value="Winged helix-like DNA-binding domain superfamily/Winged helix DNA-binding domain"/>
    <property type="match status" value="1"/>
</dbReference>
<keyword evidence="2" id="KW-0963">Cytoplasm</keyword>
<evidence type="ECO:0000256" key="3">
    <source>
        <dbReference type="ARBA" id="ARBA00022737"/>
    </source>
</evidence>
<organism evidence="8 9">
    <name type="scientific">Flavobacterium akiainvivens</name>
    <dbReference type="NCBI Taxonomy" id="1202724"/>
    <lineage>
        <taxon>Bacteria</taxon>
        <taxon>Pseudomonadati</taxon>
        <taxon>Bacteroidota</taxon>
        <taxon>Flavobacteriia</taxon>
        <taxon>Flavobacteriales</taxon>
        <taxon>Flavobacteriaceae</taxon>
        <taxon>Flavobacterium</taxon>
    </lineage>
</organism>
<dbReference type="InterPro" id="IPR019734">
    <property type="entry name" value="TPR_rpt"/>
</dbReference>
<dbReference type="SMART" id="SM00028">
    <property type="entry name" value="TPR"/>
    <property type="match status" value="5"/>
</dbReference>
<accession>A0A0N0RQX9</accession>
<dbReference type="InterPro" id="IPR011990">
    <property type="entry name" value="TPR-like_helical_dom_sf"/>
</dbReference>
<dbReference type="GO" id="GO:0003677">
    <property type="term" value="F:DNA binding"/>
    <property type="evidence" value="ECO:0007669"/>
    <property type="project" value="InterPro"/>
</dbReference>
<keyword evidence="9" id="KW-1185">Reference proteome</keyword>
<name>A0A0N0RQX9_9FLAO</name>
<proteinExistence type="inferred from homology"/>
<feature type="signal peptide" evidence="7">
    <location>
        <begin position="1"/>
        <end position="20"/>
    </location>
</feature>
<evidence type="ECO:0000256" key="6">
    <source>
        <dbReference type="SAM" id="Phobius"/>
    </source>
</evidence>
<feature type="transmembrane region" description="Helical" evidence="6">
    <location>
        <begin position="421"/>
        <end position="443"/>
    </location>
</feature>
<dbReference type="AlphaFoldDB" id="A0A0N0RQX9"/>
<dbReference type="SUPFAM" id="SSF46894">
    <property type="entry name" value="C-terminal effector domain of the bipartite response regulators"/>
    <property type="match status" value="1"/>
</dbReference>
<dbReference type="InterPro" id="IPR036388">
    <property type="entry name" value="WH-like_DNA-bd_sf"/>
</dbReference>
<feature type="chain" id="PRO_5005857649" evidence="7">
    <location>
        <begin position="21"/>
        <end position="616"/>
    </location>
</feature>
<evidence type="ECO:0000256" key="1">
    <source>
        <dbReference type="ARBA" id="ARBA00004496"/>
    </source>
</evidence>
<gene>
    <name evidence="8" type="ORF">AM493_15580</name>
</gene>
<dbReference type="InterPro" id="IPR016032">
    <property type="entry name" value="Sig_transdc_resp-reg_C-effctor"/>
</dbReference>
<dbReference type="GO" id="GO:0006355">
    <property type="term" value="P:regulation of DNA-templated transcription"/>
    <property type="evidence" value="ECO:0007669"/>
    <property type="project" value="InterPro"/>
</dbReference>
<dbReference type="PANTHER" id="PTHR46630:SF1">
    <property type="entry name" value="TETRATRICOPEPTIDE REPEAT PROTEIN 29"/>
    <property type="match status" value="1"/>
</dbReference>
<evidence type="ECO:0000256" key="7">
    <source>
        <dbReference type="SAM" id="SignalP"/>
    </source>
</evidence>
<dbReference type="Proteomes" id="UP000037755">
    <property type="component" value="Unassembled WGS sequence"/>
</dbReference>
<keyword evidence="6" id="KW-0472">Membrane</keyword>
<dbReference type="Gene3D" id="1.25.40.10">
    <property type="entry name" value="Tetratricopeptide repeat domain"/>
    <property type="match status" value="2"/>
</dbReference>